<feature type="coiled-coil region" evidence="1">
    <location>
        <begin position="526"/>
        <end position="553"/>
    </location>
</feature>
<dbReference type="Proteomes" id="UP001469089">
    <property type="component" value="Unassembled WGS sequence"/>
</dbReference>
<evidence type="ECO:0000259" key="4">
    <source>
        <dbReference type="Pfam" id="PF13946"/>
    </source>
</evidence>
<dbReference type="NCBIfam" id="TIGR01444">
    <property type="entry name" value="fkbM_fam"/>
    <property type="match status" value="1"/>
</dbReference>
<feature type="domain" description="DUF4214" evidence="4">
    <location>
        <begin position="681"/>
        <end position="740"/>
    </location>
</feature>
<protein>
    <submittedName>
        <fullName evidence="5">FkbM family methyltransferase</fullName>
    </submittedName>
</protein>
<dbReference type="InterPro" id="IPR006342">
    <property type="entry name" value="FkbM_mtfrase"/>
</dbReference>
<feature type="compositionally biased region" description="Polar residues" evidence="2">
    <location>
        <begin position="828"/>
        <end position="842"/>
    </location>
</feature>
<keyword evidence="5" id="KW-0808">Transferase</keyword>
<dbReference type="GO" id="GO:0008168">
    <property type="term" value="F:methyltransferase activity"/>
    <property type="evidence" value="ECO:0007669"/>
    <property type="project" value="UniProtKB-KW"/>
</dbReference>
<dbReference type="SUPFAM" id="SSF53335">
    <property type="entry name" value="S-adenosyl-L-methionine-dependent methyltransferases"/>
    <property type="match status" value="1"/>
</dbReference>
<keyword evidence="5" id="KW-0489">Methyltransferase</keyword>
<gene>
    <name evidence="5" type="ORF">N0A02_28105</name>
</gene>
<keyword evidence="6" id="KW-1185">Reference proteome</keyword>
<dbReference type="Gene3D" id="3.40.50.150">
    <property type="entry name" value="Vaccinia Virus protein VP39"/>
    <property type="match status" value="1"/>
</dbReference>
<feature type="domain" description="Methyltransferase FkbM" evidence="3">
    <location>
        <begin position="29"/>
        <end position="189"/>
    </location>
</feature>
<evidence type="ECO:0000313" key="5">
    <source>
        <dbReference type="EMBL" id="MEQ5843328.1"/>
    </source>
</evidence>
<proteinExistence type="predicted"/>
<evidence type="ECO:0000256" key="1">
    <source>
        <dbReference type="SAM" id="Coils"/>
    </source>
</evidence>
<feature type="region of interest" description="Disordered" evidence="2">
    <location>
        <begin position="823"/>
        <end position="842"/>
    </location>
</feature>
<keyword evidence="1" id="KW-0175">Coiled coil</keyword>
<evidence type="ECO:0000313" key="6">
    <source>
        <dbReference type="Proteomes" id="UP001469089"/>
    </source>
</evidence>
<name>A0ABV1LVH6_9BURK</name>
<dbReference type="InterPro" id="IPR025282">
    <property type="entry name" value="DUF4214"/>
</dbReference>
<dbReference type="RefSeq" id="WP_349545003.1">
    <property type="nucleotide sequence ID" value="NZ_JAOALG010000002.1"/>
</dbReference>
<dbReference type="GO" id="GO:0032259">
    <property type="term" value="P:methylation"/>
    <property type="evidence" value="ECO:0007669"/>
    <property type="project" value="UniProtKB-KW"/>
</dbReference>
<dbReference type="Pfam" id="PF05050">
    <property type="entry name" value="Methyltransf_21"/>
    <property type="match status" value="1"/>
</dbReference>
<dbReference type="InterPro" id="IPR029063">
    <property type="entry name" value="SAM-dependent_MTases_sf"/>
</dbReference>
<dbReference type="EMBL" id="JAOALG010000002">
    <property type="protein sequence ID" value="MEQ5843328.1"/>
    <property type="molecule type" value="Genomic_DNA"/>
</dbReference>
<reference evidence="5 6" key="1">
    <citation type="journal article" date="2024" name="Chem. Sci.">
        <title>Discovery of a lagriamide polyketide by integrated genome mining, isotopic labeling, and untargeted metabolomics.</title>
        <authorList>
            <person name="Fergusson C.H."/>
            <person name="Saulog J."/>
            <person name="Paulo B.S."/>
            <person name="Wilson D.M."/>
            <person name="Liu D.Y."/>
            <person name="Morehouse N.J."/>
            <person name="Waterworth S."/>
            <person name="Barkei J."/>
            <person name="Gray C.A."/>
            <person name="Kwan J.C."/>
            <person name="Eustaquio A.S."/>
            <person name="Linington R.G."/>
        </authorList>
    </citation>
    <scope>NUCLEOTIDE SEQUENCE [LARGE SCALE GENOMIC DNA]</scope>
    <source>
        <strain evidence="5 6">RL17-338-BIF-B</strain>
    </source>
</reference>
<dbReference type="PANTHER" id="PTHR34009">
    <property type="entry name" value="PROTEIN STAR"/>
    <property type="match status" value="1"/>
</dbReference>
<comment type="caution">
    <text evidence="5">The sequence shown here is derived from an EMBL/GenBank/DDBJ whole genome shotgun (WGS) entry which is preliminary data.</text>
</comment>
<dbReference type="InterPro" id="IPR053202">
    <property type="entry name" value="EGF_Rcpt_Signaling_Reg"/>
</dbReference>
<evidence type="ECO:0000259" key="3">
    <source>
        <dbReference type="Pfam" id="PF05050"/>
    </source>
</evidence>
<organism evidence="5 6">
    <name type="scientific">Paraburkholderia acidicola</name>
    <dbReference type="NCBI Taxonomy" id="1912599"/>
    <lineage>
        <taxon>Bacteria</taxon>
        <taxon>Pseudomonadati</taxon>
        <taxon>Pseudomonadota</taxon>
        <taxon>Betaproteobacteria</taxon>
        <taxon>Burkholderiales</taxon>
        <taxon>Burkholderiaceae</taxon>
        <taxon>Paraburkholderia</taxon>
    </lineage>
</organism>
<dbReference type="Pfam" id="PF13946">
    <property type="entry name" value="DUF4214"/>
    <property type="match status" value="1"/>
</dbReference>
<accession>A0ABV1LVH6</accession>
<feature type="compositionally biased region" description="Low complexity" evidence="2">
    <location>
        <begin position="633"/>
        <end position="649"/>
    </location>
</feature>
<dbReference type="PANTHER" id="PTHR34009:SF2">
    <property type="entry name" value="PROTEIN STAR"/>
    <property type="match status" value="1"/>
</dbReference>
<feature type="region of interest" description="Disordered" evidence="2">
    <location>
        <begin position="625"/>
        <end position="651"/>
    </location>
</feature>
<evidence type="ECO:0000256" key="2">
    <source>
        <dbReference type="SAM" id="MobiDB-lite"/>
    </source>
</evidence>
<sequence length="891" mass="99739">MSITSYAQNFEDVMLWRALAHVENGSYIDIGAQDPIIDSVSLAFHERGWRGIHVEPTPHYAALLRQHRAGDTVIQTAVGDEQAAVRFFEIPGTGISTADENIAAQHRERGFDVREIVVPCIPLSSIFEVSAEKQIHWLKIDVEGFETQVLSSWGESAVRPWIVVVESILPLSRIETHESWEATLLAYGYASVYFDGVNRFYVSDAHPELKDTFRIPPNIFDRFVLNGTASATFHTLIEARCAKRVDEVLAEIEQEKSAACSQIESLATDLALAEKVHAEHKQKWEQREQVVSQQLRDGEAELRNLLQDGVRRERALSEQTDLAHQQLEDVLRTLAKREQMAGAELLAVHQKTALERASQADHLENLLHSFAKREQEMGAQLLVVHQQAAQEKAKQVDHLENLLRSLAKREQEIGVLLLATQQKAIRENASQASEHIEQMRALQGAQAERERALNEKLDAAKQEWHLLKHEHSQSQREHAEQIGQSQQALESQLRVQLAREQEVLKQLLDIQQRAEWEKTVQADRHAQEVQALKREHLEQVEAYSRQLNATQQAVQDVTLDRAAMQHQFDGELRVELEAGQQLRDSLSLLENELATMRNTLSWRLTGPLRALAGWLVTRPATAPQAAREYADEPIASSSRQSTSPSVPGSQGVISCSSFSETSSMKSDYSTLTTQLPRSSASANLKTLLQCHDSLFVESAYLTLLKRKPDSEGYRYYLSRLRAGVSKTQILGQLYASSEARTMGVELPGLRQALKWQRLAKLPVVGGLIRSLSGAEGTTAVENRLRAIEQQIFLLGQQSELRFSQLELNLDGIKTAIESRILKNHSSEPHSSPASVAEQSSQTIVDDKTKTGSILAETIVLQNGAANDVIEQLALALVNSKEAQQLSEHCRD</sequence>